<dbReference type="Proteomes" id="UP000030746">
    <property type="component" value="Unassembled WGS sequence"/>
</dbReference>
<proteinExistence type="predicted"/>
<dbReference type="CTD" id="20236713"/>
<name>V3ZTA8_LOTGI</name>
<evidence type="ECO:0000313" key="1">
    <source>
        <dbReference type="EMBL" id="ESO84136.1"/>
    </source>
</evidence>
<dbReference type="RefSeq" id="XP_009065262.1">
    <property type="nucleotide sequence ID" value="XM_009067014.1"/>
</dbReference>
<protein>
    <submittedName>
        <fullName evidence="1">Uncharacterized protein</fullName>
    </submittedName>
</protein>
<dbReference type="AlphaFoldDB" id="V3ZTA8"/>
<evidence type="ECO:0000313" key="2">
    <source>
        <dbReference type="Proteomes" id="UP000030746"/>
    </source>
</evidence>
<dbReference type="KEGG" id="lgi:LOTGIDRAFT_155461"/>
<accession>V3ZTA8</accession>
<organism evidence="1 2">
    <name type="scientific">Lottia gigantea</name>
    <name type="common">Giant owl limpet</name>
    <dbReference type="NCBI Taxonomy" id="225164"/>
    <lineage>
        <taxon>Eukaryota</taxon>
        <taxon>Metazoa</taxon>
        <taxon>Spiralia</taxon>
        <taxon>Lophotrochozoa</taxon>
        <taxon>Mollusca</taxon>
        <taxon>Gastropoda</taxon>
        <taxon>Patellogastropoda</taxon>
        <taxon>Lottioidea</taxon>
        <taxon>Lottiidae</taxon>
        <taxon>Lottia</taxon>
    </lineage>
</organism>
<reference evidence="1 2" key="1">
    <citation type="journal article" date="2013" name="Nature">
        <title>Insights into bilaterian evolution from three spiralian genomes.</title>
        <authorList>
            <person name="Simakov O."/>
            <person name="Marletaz F."/>
            <person name="Cho S.J."/>
            <person name="Edsinger-Gonzales E."/>
            <person name="Havlak P."/>
            <person name="Hellsten U."/>
            <person name="Kuo D.H."/>
            <person name="Larsson T."/>
            <person name="Lv J."/>
            <person name="Arendt D."/>
            <person name="Savage R."/>
            <person name="Osoegawa K."/>
            <person name="de Jong P."/>
            <person name="Grimwood J."/>
            <person name="Chapman J.A."/>
            <person name="Shapiro H."/>
            <person name="Aerts A."/>
            <person name="Otillar R.P."/>
            <person name="Terry A.Y."/>
            <person name="Boore J.L."/>
            <person name="Grigoriev I.V."/>
            <person name="Lindberg D.R."/>
            <person name="Seaver E.C."/>
            <person name="Weisblat D.A."/>
            <person name="Putnam N.H."/>
            <person name="Rokhsar D.S."/>
        </authorList>
    </citation>
    <scope>NUCLEOTIDE SEQUENCE [LARGE SCALE GENOMIC DNA]</scope>
</reference>
<sequence length="226" mass="26023">MSQIVTGFLGAKPGDGPYFSPRFRVTQKNNARKYYRKKKSETILEIDDYLTHIDMTDNTEFDIDDILSPRYTEFGFVKAYKARLRRRGLDPKQLFCVNRHSAVENPRSCLTSLPKLKKKFLVQQSSDMGSDFSKTPRVEDEFTQSDFKKSNPAEKMAINPSDLDQRLKTLEEHSSVDGFIVRGRKSGRPLGNITSSDYLQSILQQVEEANNNRRSSIFYRTEVTNT</sequence>
<gene>
    <name evidence="1" type="ORF">LOTGIDRAFT_155461</name>
</gene>
<dbReference type="GeneID" id="20236713"/>
<dbReference type="EMBL" id="KB203566">
    <property type="protein sequence ID" value="ESO84136.1"/>
    <property type="molecule type" value="Genomic_DNA"/>
</dbReference>
<dbReference type="HOGENOM" id="CLU_1226023_0_0_1"/>
<keyword evidence="2" id="KW-1185">Reference proteome</keyword>